<dbReference type="RefSeq" id="XP_073973054.1">
    <property type="nucleotide sequence ID" value="XM_074116953.1"/>
</dbReference>
<organism evidence="1 2">
    <name type="scientific">Rhodnius prolixus</name>
    <name type="common">Triatomid bug</name>
    <dbReference type="NCBI Taxonomy" id="13249"/>
    <lineage>
        <taxon>Eukaryota</taxon>
        <taxon>Metazoa</taxon>
        <taxon>Ecdysozoa</taxon>
        <taxon>Arthropoda</taxon>
        <taxon>Hexapoda</taxon>
        <taxon>Insecta</taxon>
        <taxon>Pterygota</taxon>
        <taxon>Neoptera</taxon>
        <taxon>Paraneoptera</taxon>
        <taxon>Hemiptera</taxon>
        <taxon>Heteroptera</taxon>
        <taxon>Panheteroptera</taxon>
        <taxon>Cimicomorpha</taxon>
        <taxon>Reduviidae</taxon>
        <taxon>Triatominae</taxon>
        <taxon>Rhodnius</taxon>
    </lineage>
</organism>
<dbReference type="Proteomes" id="UP000015103">
    <property type="component" value="Unassembled WGS sequence"/>
</dbReference>
<dbReference type="EMBL" id="ACPB03008915">
    <property type="status" value="NOT_ANNOTATED_CDS"/>
    <property type="molecule type" value="Genomic_DNA"/>
</dbReference>
<dbReference type="OMA" id="ISAEICV"/>
<proteinExistence type="predicted"/>
<dbReference type="HOGENOM" id="CLU_1604761_0_0_1"/>
<evidence type="ECO:0000313" key="2">
    <source>
        <dbReference type="Proteomes" id="UP000015103"/>
    </source>
</evidence>
<sequence length="166" mass="18671">MMALILSKNLSATLLVLTSFHSFNRLPPYFYYARAAFKLYMLCGCLLIFDGVRRSSFSVEAVQTVWLWNYCLGLPLISAEICVTAGHLSQFTNVHIILPIYTVLSYHFAPEYVDAYLLGLSHVFSLSCVTILSFTTDNVACIAFAIVYYFAQFRYCGIGVAVLDCH</sequence>
<dbReference type="RefSeq" id="XP_073973053.1">
    <property type="nucleotide sequence ID" value="XM_074116952.1"/>
</dbReference>
<dbReference type="AlphaFoldDB" id="T1HRJ5"/>
<reference evidence="1" key="1">
    <citation type="submission" date="2015-05" db="UniProtKB">
        <authorList>
            <consortium name="EnsemblMetazoa"/>
        </authorList>
    </citation>
    <scope>IDENTIFICATION</scope>
</reference>
<protein>
    <submittedName>
        <fullName evidence="1">Uncharacterized protein</fullName>
    </submittedName>
</protein>
<evidence type="ECO:0000313" key="1">
    <source>
        <dbReference type="EnsemblMetazoa" id="RPRC006665-PA"/>
    </source>
</evidence>
<dbReference type="GeneID" id="141448542"/>
<name>T1HRJ5_RHOPR</name>
<dbReference type="InParanoid" id="T1HRJ5"/>
<dbReference type="VEuPathDB" id="VectorBase:RPRC006665"/>
<keyword evidence="2" id="KW-1185">Reference proteome</keyword>
<dbReference type="EnsemblMetazoa" id="RPRC006665-RA">
    <property type="protein sequence ID" value="RPRC006665-PA"/>
    <property type="gene ID" value="RPRC006665"/>
</dbReference>
<accession>T1HRJ5</accession>